<evidence type="ECO:0000256" key="5">
    <source>
        <dbReference type="ARBA" id="ARBA00023163"/>
    </source>
</evidence>
<sequence length="174" mass="20294">MGWRPSFRSIYEAEFDYVWQTLRRLGVRPSDLEDVAHDVFVTVHRKLDDYDSFRPIRPWLFGIAFRVASDYRRTSRFKREVFDSEPERQDTAPIADAQFEAREAQRLVMAALETINLDQRAVFILHELDGQTIPEVASALGEPLNTVYSRLRLARKAFCAAVTRMQQQTQRVKA</sequence>
<evidence type="ECO:0000313" key="8">
    <source>
        <dbReference type="EMBL" id="WXA92180.1"/>
    </source>
</evidence>
<evidence type="ECO:0000313" key="9">
    <source>
        <dbReference type="Proteomes" id="UP001379533"/>
    </source>
</evidence>
<feature type="domain" description="RNA polymerase sigma factor 70 region 4 type 2" evidence="7">
    <location>
        <begin position="106"/>
        <end position="157"/>
    </location>
</feature>
<dbReference type="CDD" id="cd06171">
    <property type="entry name" value="Sigma70_r4"/>
    <property type="match status" value="1"/>
</dbReference>
<dbReference type="SUPFAM" id="SSF88659">
    <property type="entry name" value="Sigma3 and sigma4 domains of RNA polymerase sigma factors"/>
    <property type="match status" value="1"/>
</dbReference>
<dbReference type="InterPro" id="IPR013249">
    <property type="entry name" value="RNA_pol_sigma70_r4_t2"/>
</dbReference>
<dbReference type="InterPro" id="IPR007627">
    <property type="entry name" value="RNA_pol_sigma70_r2"/>
</dbReference>
<dbReference type="InterPro" id="IPR013324">
    <property type="entry name" value="RNA_pol_sigma_r3/r4-like"/>
</dbReference>
<organism evidence="8 9">
    <name type="scientific">Pendulispora brunnea</name>
    <dbReference type="NCBI Taxonomy" id="2905690"/>
    <lineage>
        <taxon>Bacteria</taxon>
        <taxon>Pseudomonadati</taxon>
        <taxon>Myxococcota</taxon>
        <taxon>Myxococcia</taxon>
        <taxon>Myxococcales</taxon>
        <taxon>Sorangiineae</taxon>
        <taxon>Pendulisporaceae</taxon>
        <taxon>Pendulispora</taxon>
    </lineage>
</organism>
<keyword evidence="5" id="KW-0804">Transcription</keyword>
<dbReference type="PANTHER" id="PTHR43133:SF8">
    <property type="entry name" value="RNA POLYMERASE SIGMA FACTOR HI_1459-RELATED"/>
    <property type="match status" value="1"/>
</dbReference>
<dbReference type="SUPFAM" id="SSF88946">
    <property type="entry name" value="Sigma2 domain of RNA polymerase sigma factors"/>
    <property type="match status" value="1"/>
</dbReference>
<evidence type="ECO:0000256" key="3">
    <source>
        <dbReference type="ARBA" id="ARBA00023082"/>
    </source>
</evidence>
<dbReference type="Gene3D" id="1.10.10.10">
    <property type="entry name" value="Winged helix-like DNA-binding domain superfamily/Winged helix DNA-binding domain"/>
    <property type="match status" value="1"/>
</dbReference>
<dbReference type="InterPro" id="IPR013325">
    <property type="entry name" value="RNA_pol_sigma_r2"/>
</dbReference>
<name>A0ABZ2K4Y1_9BACT</name>
<dbReference type="InterPro" id="IPR036388">
    <property type="entry name" value="WH-like_DNA-bd_sf"/>
</dbReference>
<gene>
    <name evidence="8" type="ORF">LZC95_37715</name>
</gene>
<dbReference type="Pfam" id="PF04542">
    <property type="entry name" value="Sigma70_r2"/>
    <property type="match status" value="1"/>
</dbReference>
<protein>
    <submittedName>
        <fullName evidence="8">RNA polymerase sigma factor</fullName>
    </submittedName>
</protein>
<evidence type="ECO:0000256" key="4">
    <source>
        <dbReference type="ARBA" id="ARBA00023125"/>
    </source>
</evidence>
<dbReference type="Pfam" id="PF08281">
    <property type="entry name" value="Sigma70_r4_2"/>
    <property type="match status" value="1"/>
</dbReference>
<dbReference type="EMBL" id="CP089982">
    <property type="protein sequence ID" value="WXA92180.1"/>
    <property type="molecule type" value="Genomic_DNA"/>
</dbReference>
<dbReference type="RefSeq" id="WP_394842797.1">
    <property type="nucleotide sequence ID" value="NZ_CP089982.1"/>
</dbReference>
<keyword evidence="3" id="KW-0731">Sigma factor</keyword>
<keyword evidence="2" id="KW-0805">Transcription regulation</keyword>
<dbReference type="InterPro" id="IPR039425">
    <property type="entry name" value="RNA_pol_sigma-70-like"/>
</dbReference>
<dbReference type="NCBIfam" id="TIGR02937">
    <property type="entry name" value="sigma70-ECF"/>
    <property type="match status" value="1"/>
</dbReference>
<dbReference type="Proteomes" id="UP001379533">
    <property type="component" value="Chromosome"/>
</dbReference>
<dbReference type="Gene3D" id="1.10.1740.10">
    <property type="match status" value="1"/>
</dbReference>
<evidence type="ECO:0000259" key="7">
    <source>
        <dbReference type="Pfam" id="PF08281"/>
    </source>
</evidence>
<dbReference type="PANTHER" id="PTHR43133">
    <property type="entry name" value="RNA POLYMERASE ECF-TYPE SIGMA FACTO"/>
    <property type="match status" value="1"/>
</dbReference>
<keyword evidence="9" id="KW-1185">Reference proteome</keyword>
<evidence type="ECO:0000256" key="2">
    <source>
        <dbReference type="ARBA" id="ARBA00023015"/>
    </source>
</evidence>
<accession>A0ABZ2K4Y1</accession>
<evidence type="ECO:0000259" key="6">
    <source>
        <dbReference type="Pfam" id="PF04542"/>
    </source>
</evidence>
<evidence type="ECO:0000256" key="1">
    <source>
        <dbReference type="ARBA" id="ARBA00010641"/>
    </source>
</evidence>
<comment type="similarity">
    <text evidence="1">Belongs to the sigma-70 factor family. ECF subfamily.</text>
</comment>
<reference evidence="8 9" key="1">
    <citation type="submission" date="2021-12" db="EMBL/GenBank/DDBJ databases">
        <title>Discovery of the Pendulisporaceae a myxobacterial family with distinct sporulation behavior and unique specialized metabolism.</title>
        <authorList>
            <person name="Garcia R."/>
            <person name="Popoff A."/>
            <person name="Bader C.D."/>
            <person name="Loehr J."/>
            <person name="Walesch S."/>
            <person name="Walt C."/>
            <person name="Boldt J."/>
            <person name="Bunk B."/>
            <person name="Haeckl F.J.F.P.J."/>
            <person name="Gunesch A.P."/>
            <person name="Birkelbach J."/>
            <person name="Nuebel U."/>
            <person name="Pietschmann T."/>
            <person name="Bach T."/>
            <person name="Mueller R."/>
        </authorList>
    </citation>
    <scope>NUCLEOTIDE SEQUENCE [LARGE SCALE GENOMIC DNA]</scope>
    <source>
        <strain evidence="8 9">MSr12523</strain>
    </source>
</reference>
<feature type="domain" description="RNA polymerase sigma-70 region 2" evidence="6">
    <location>
        <begin position="11"/>
        <end position="76"/>
    </location>
</feature>
<dbReference type="InterPro" id="IPR014284">
    <property type="entry name" value="RNA_pol_sigma-70_dom"/>
</dbReference>
<proteinExistence type="inferred from homology"/>
<keyword evidence="4" id="KW-0238">DNA-binding</keyword>